<dbReference type="SUPFAM" id="SSF69318">
    <property type="entry name" value="Integrin alpha N-terminal domain"/>
    <property type="match status" value="1"/>
</dbReference>
<dbReference type="AlphaFoldDB" id="A9GA18"/>
<dbReference type="Proteomes" id="UP000002139">
    <property type="component" value="Chromosome"/>
</dbReference>
<dbReference type="eggNOG" id="COG1404">
    <property type="taxonomic scope" value="Bacteria"/>
</dbReference>
<evidence type="ECO:0000313" key="2">
    <source>
        <dbReference type="Proteomes" id="UP000002139"/>
    </source>
</evidence>
<keyword evidence="2" id="KW-1185">Reference proteome</keyword>
<dbReference type="eggNOG" id="COG2931">
    <property type="taxonomic scope" value="Bacteria"/>
</dbReference>
<gene>
    <name evidence="1" type="ordered locus">sce9100</name>
</gene>
<sequence length="1196" mass="124702">MSLPPAMPGDPAFGWLAKAAKKGVSAVGGAIGGAAKSIASASNTVWQTVTAKSFDGSVPLDKEISKSVSQDFLDLDYKKTFNPSGKLPLELGIKGNAIVTGTLAFNPKVQVGFTVPGLGSIGGDKPFALWINADSYLRASEKIDLAFKATLESAGGKSGVDLENLFKEAPTTRAEVETHTKEFFLGHPDLKPGTAWTKTIFISKPMTQTVAAGPVPVVFTETFQLDLECGLQAQANITAVLETEQSLTFKYSARYEKGAVTSSKPDVKVGNRFNIQVLAGGSLVATCGLIPRINAFIYDTIGLNAGLRASIIGRASYTTSCENAATTWKPEGEVKLGLSAGLGLKVGARGQVPGSSFLGTSGTALGATWYPPELFTKEFPLVEDKWSVLGLGYCTPTCTNAAQDALETDADCGGGQCNGCAEGKGCSKNSDCAVGFCAAGKCSNTDHCQDGIIDGDETATDCGGALCDKCPLGRACLTPSDCKSGFCKALPGSGSSLGFCVADPCEDNTKNNGECGADCGGSCNACALGAYCNIDAECATGASNGYRCVDETCKDLKLSPGESDIDCGAACFIGCAQGQRCFQDADCADGSCIAGICENQWLSSCAERRAADPTAADGDYTLYVGGDPQKPWTATCHDMTGTPRTYLSLVNTTNANYSQYTAGGASPGTDVRTSFTKVRIDPATLQVDPNDLTFSTSTGSLDHGDAILTSVPYGSAVDCLAQGSSSGVGNVDLTGVPFVVAPDQFTVAGFMPSGNTTYGAGGRTVHLTGGGHCGWNTVTGGNPIEVVPPLQLVYALVVPATSFKDAQYWSSSLSDAEGWGASEARYGSIQYADVNGDNRDDVCGRDVDGIHCALSTGTAFDALSHWSNDYTDPGWTPDAHWKTIRFPDLNGDGKADVCGRGGDGIICGLSTGAAFAATSWWTTDFSNSNGWSHGPEYYGTIQFPDLNGDGKADICGRHELGMRCALSTGTEFGASSFWSDDYSDAAGWTSDIHWKTIRFPDLNGDGKADVCGRGGDGIICGLSRGAAFAATSWWTTDFSNSKGWSHGPEYYGTIQFPDLNGDGKADICGREEFGIRCALSTGTAFGASSIWVNAYADAGNWSSQPYYWATIRFPDINGDGKADVCGRGANQVLCAVSSGPAFTGISDWDLNYTDSNAWNANASRWSTIRFPDINGDGSSDICGRNVGGLFCGLALP</sequence>
<dbReference type="InterPro" id="IPR028994">
    <property type="entry name" value="Integrin_alpha_N"/>
</dbReference>
<dbReference type="eggNOG" id="COG1262">
    <property type="taxonomic scope" value="Bacteria"/>
</dbReference>
<proteinExistence type="predicted"/>
<protein>
    <submittedName>
        <fullName evidence="1">Uncharacterized protein</fullName>
    </submittedName>
</protein>
<name>A9GA18_SORC5</name>
<organism evidence="1 2">
    <name type="scientific">Sorangium cellulosum (strain So ce56)</name>
    <name type="common">Polyangium cellulosum (strain So ce56)</name>
    <dbReference type="NCBI Taxonomy" id="448385"/>
    <lineage>
        <taxon>Bacteria</taxon>
        <taxon>Pseudomonadati</taxon>
        <taxon>Myxococcota</taxon>
        <taxon>Polyangia</taxon>
        <taxon>Polyangiales</taxon>
        <taxon>Polyangiaceae</taxon>
        <taxon>Sorangium</taxon>
    </lineage>
</organism>
<evidence type="ECO:0000313" key="1">
    <source>
        <dbReference type="EMBL" id="CAN99272.1"/>
    </source>
</evidence>
<dbReference type="KEGG" id="scl:sce9100"/>
<dbReference type="EMBL" id="AM746676">
    <property type="protein sequence ID" value="CAN99272.1"/>
    <property type="molecule type" value="Genomic_DNA"/>
</dbReference>
<dbReference type="STRING" id="448385.sce9100"/>
<dbReference type="HOGENOM" id="CLU_271254_0_0_7"/>
<accession>A9GA18</accession>
<reference evidence="1 2" key="1">
    <citation type="journal article" date="2007" name="Nat. Biotechnol.">
        <title>Complete genome sequence of the myxobacterium Sorangium cellulosum.</title>
        <authorList>
            <person name="Schneiker S."/>
            <person name="Perlova O."/>
            <person name="Kaiser O."/>
            <person name="Gerth K."/>
            <person name="Alici A."/>
            <person name="Altmeyer M.O."/>
            <person name="Bartels D."/>
            <person name="Bekel T."/>
            <person name="Beyer S."/>
            <person name="Bode E."/>
            <person name="Bode H.B."/>
            <person name="Bolten C.J."/>
            <person name="Choudhuri J.V."/>
            <person name="Doss S."/>
            <person name="Elnakady Y.A."/>
            <person name="Frank B."/>
            <person name="Gaigalat L."/>
            <person name="Goesmann A."/>
            <person name="Groeger C."/>
            <person name="Gross F."/>
            <person name="Jelsbak L."/>
            <person name="Jelsbak L."/>
            <person name="Kalinowski J."/>
            <person name="Kegler C."/>
            <person name="Knauber T."/>
            <person name="Konietzny S."/>
            <person name="Kopp M."/>
            <person name="Krause L."/>
            <person name="Krug D."/>
            <person name="Linke B."/>
            <person name="Mahmud T."/>
            <person name="Martinez-Arias R."/>
            <person name="McHardy A.C."/>
            <person name="Merai M."/>
            <person name="Meyer F."/>
            <person name="Mormann S."/>
            <person name="Munoz-Dorado J."/>
            <person name="Perez J."/>
            <person name="Pradella S."/>
            <person name="Rachid S."/>
            <person name="Raddatz G."/>
            <person name="Rosenau F."/>
            <person name="Rueckert C."/>
            <person name="Sasse F."/>
            <person name="Scharfe M."/>
            <person name="Schuster S.C."/>
            <person name="Suen G."/>
            <person name="Treuner-Lange A."/>
            <person name="Velicer G.J."/>
            <person name="Vorholter F.-J."/>
            <person name="Weissman K.J."/>
            <person name="Welch R.D."/>
            <person name="Wenzel S.C."/>
            <person name="Whitworth D.E."/>
            <person name="Wilhelm S."/>
            <person name="Wittmann C."/>
            <person name="Bloecker H."/>
            <person name="Puehler A."/>
            <person name="Mueller R."/>
        </authorList>
    </citation>
    <scope>NUCLEOTIDE SEQUENCE [LARGE SCALE GENOMIC DNA]</scope>
    <source>
        <strain evidence="2">So ce56</strain>
    </source>
</reference>